<reference evidence="6 8" key="1">
    <citation type="submission" date="2007-03" db="EMBL/GenBank/DDBJ databases">
        <authorList>
            <person name="Heidelberg J."/>
        </authorList>
    </citation>
    <scope>NUCLEOTIDE SEQUENCE [LARGE SCALE GENOMIC DNA]</scope>
    <source>
        <strain evidence="8">ATCC 39541 / Classical Ogawa 395 / O395</strain>
        <strain evidence="6">O395</strain>
    </source>
</reference>
<gene>
    <name evidence="7" type="ordered locus">VC0395_A0649</name>
    <name evidence="6" type="ordered locus">VC0395_A0788</name>
</gene>
<dbReference type="Proteomes" id="UP000000249">
    <property type="component" value="Chromosome 1"/>
</dbReference>
<evidence type="ECO:0000256" key="3">
    <source>
        <dbReference type="ARBA" id="ARBA00023125"/>
    </source>
</evidence>
<dbReference type="EMBL" id="CP000627">
    <property type="protein sequence ID" value="ABQ21790.1"/>
    <property type="molecule type" value="Genomic_DNA"/>
</dbReference>
<feature type="domain" description="Ner winged helix-turn-helix DNA-binding" evidence="5">
    <location>
        <begin position="7"/>
        <end position="72"/>
    </location>
</feature>
<dbReference type="AlphaFoldDB" id="A0A0H3AI15"/>
<dbReference type="InterPro" id="IPR010982">
    <property type="entry name" value="Lambda_DNA-bd_dom_sf"/>
</dbReference>
<name>A0A0H3AI15_VIBC3</name>
<evidence type="ECO:0000313" key="7">
    <source>
        <dbReference type="EMBL" id="ABQ21790.1"/>
    </source>
</evidence>
<dbReference type="KEGG" id="vco:VC0395_A0649"/>
<dbReference type="PATRIC" id="fig|345073.21.peg.1113"/>
<dbReference type="KEGG" id="vcr:VC395_1285"/>
<dbReference type="eggNOG" id="COG3423">
    <property type="taxonomic scope" value="Bacteria"/>
</dbReference>
<dbReference type="EMBL" id="CP000627">
    <property type="protein sequence ID" value="ABQ20698.1"/>
    <property type="molecule type" value="Genomic_DNA"/>
</dbReference>
<dbReference type="OrthoDB" id="5405994at2"/>
<evidence type="ECO:0000313" key="6">
    <source>
        <dbReference type="EMBL" id="ABQ20698.1"/>
    </source>
</evidence>
<evidence type="ECO:0000259" key="5">
    <source>
        <dbReference type="Pfam" id="PF13693"/>
    </source>
</evidence>
<evidence type="ECO:0000313" key="8">
    <source>
        <dbReference type="Proteomes" id="UP000000249"/>
    </source>
</evidence>
<keyword evidence="3" id="KW-0238">DNA-binding</keyword>
<dbReference type="Gene3D" id="1.10.260.40">
    <property type="entry name" value="lambda repressor-like DNA-binding domains"/>
    <property type="match status" value="1"/>
</dbReference>
<protein>
    <submittedName>
        <fullName evidence="6">Conserved domain protein</fullName>
    </submittedName>
</protein>
<proteinExistence type="inferred from homology"/>
<accession>A0A0H3AI15</accession>
<dbReference type="SUPFAM" id="SSF47413">
    <property type="entry name" value="lambda repressor-like DNA-binding domains"/>
    <property type="match status" value="1"/>
</dbReference>
<evidence type="ECO:0000256" key="2">
    <source>
        <dbReference type="ARBA" id="ARBA00023015"/>
    </source>
</evidence>
<evidence type="ECO:0000256" key="1">
    <source>
        <dbReference type="ARBA" id="ARBA00006157"/>
    </source>
</evidence>
<evidence type="ECO:0000256" key="4">
    <source>
        <dbReference type="ARBA" id="ARBA00023163"/>
    </source>
</evidence>
<organism evidence="6 8">
    <name type="scientific">Vibrio cholerae serotype O1 (strain ATCC 39541 / Classical Ogawa 395 / O395)</name>
    <dbReference type="NCBI Taxonomy" id="345073"/>
    <lineage>
        <taxon>Bacteria</taxon>
        <taxon>Pseudomonadati</taxon>
        <taxon>Pseudomonadota</taxon>
        <taxon>Gammaproteobacteria</taxon>
        <taxon>Vibrionales</taxon>
        <taxon>Vibrionaceae</taxon>
        <taxon>Vibrio</taxon>
    </lineage>
</organism>
<dbReference type="Pfam" id="PF13693">
    <property type="entry name" value="HTH_35"/>
    <property type="match status" value="1"/>
</dbReference>
<keyword evidence="4" id="KW-0804">Transcription</keyword>
<dbReference type="KEGG" id="vcr:VC395_1146"/>
<dbReference type="GO" id="GO:0003677">
    <property type="term" value="F:DNA binding"/>
    <property type="evidence" value="ECO:0007669"/>
    <property type="project" value="UniProtKB-KW"/>
</dbReference>
<dbReference type="InterPro" id="IPR038722">
    <property type="entry name" value="Ner_HTH_dom"/>
</dbReference>
<comment type="similarity">
    <text evidence="1">Belongs to the ner transcriptional regulatory family.</text>
</comment>
<keyword evidence="2" id="KW-0805">Transcription regulation</keyword>
<sequence length="74" mass="8565">MDRFDRDWHKADIKAALEKAGTNYEKLAEEHGIAGSTLRNALRFKYPKCERIIAQKIGVEPEVIWPSRYTKECA</sequence>
<dbReference type="KEGG" id="vco:VC0395_A0788"/>
<dbReference type="RefSeq" id="WP_000373567.1">
    <property type="nucleotide sequence ID" value="NC_009457.1"/>
</dbReference>